<dbReference type="GO" id="GO:0003700">
    <property type="term" value="F:DNA-binding transcription factor activity"/>
    <property type="evidence" value="ECO:0007669"/>
    <property type="project" value="TreeGrafter"/>
</dbReference>
<evidence type="ECO:0000256" key="2">
    <source>
        <dbReference type="ARBA" id="ARBA00023125"/>
    </source>
</evidence>
<accession>S5TF92</accession>
<dbReference type="InterPro" id="IPR001647">
    <property type="entry name" value="HTH_TetR"/>
</dbReference>
<evidence type="ECO:0000256" key="3">
    <source>
        <dbReference type="ARBA" id="ARBA00023163"/>
    </source>
</evidence>
<dbReference type="SUPFAM" id="SSF46689">
    <property type="entry name" value="Homeodomain-like"/>
    <property type="match status" value="1"/>
</dbReference>
<evidence type="ECO:0000256" key="1">
    <source>
        <dbReference type="ARBA" id="ARBA00023015"/>
    </source>
</evidence>
<dbReference type="PANTHER" id="PTHR30055:SF234">
    <property type="entry name" value="HTH-TYPE TRANSCRIPTIONAL REGULATOR BETI"/>
    <property type="match status" value="1"/>
</dbReference>
<dbReference type="EMBL" id="CP003924">
    <property type="protein sequence ID" value="AGS33581.1"/>
    <property type="molecule type" value="Genomic_DNA"/>
</dbReference>
<dbReference type="KEGG" id="cmd:B841_00490"/>
<dbReference type="Pfam" id="PF00440">
    <property type="entry name" value="TetR_N"/>
    <property type="match status" value="1"/>
</dbReference>
<keyword evidence="1" id="KW-0805">Transcription regulation</keyword>
<evidence type="ECO:0000259" key="5">
    <source>
        <dbReference type="PROSITE" id="PS50977"/>
    </source>
</evidence>
<dbReference type="Gene3D" id="1.10.357.10">
    <property type="entry name" value="Tetracycline Repressor, domain 2"/>
    <property type="match status" value="1"/>
</dbReference>
<dbReference type="PROSITE" id="PS50977">
    <property type="entry name" value="HTH_TETR_2"/>
    <property type="match status" value="1"/>
</dbReference>
<dbReference type="HOGENOM" id="CLU_097555_0_0_11"/>
<dbReference type="PATRIC" id="fig|1224163.3.peg.99"/>
<dbReference type="GO" id="GO:0000976">
    <property type="term" value="F:transcription cis-regulatory region binding"/>
    <property type="evidence" value="ECO:0007669"/>
    <property type="project" value="TreeGrafter"/>
</dbReference>
<evidence type="ECO:0000256" key="4">
    <source>
        <dbReference type="PROSITE-ProRule" id="PRU00335"/>
    </source>
</evidence>
<name>S5TF92_9CORY</name>
<dbReference type="PANTHER" id="PTHR30055">
    <property type="entry name" value="HTH-TYPE TRANSCRIPTIONAL REGULATOR RUTR"/>
    <property type="match status" value="1"/>
</dbReference>
<feature type="DNA-binding region" description="H-T-H motif" evidence="4">
    <location>
        <begin position="32"/>
        <end position="51"/>
    </location>
</feature>
<gene>
    <name evidence="6" type="ORF">B841_00490</name>
</gene>
<protein>
    <submittedName>
        <fullName evidence="6">Transcriptional regulator</fullName>
    </submittedName>
</protein>
<dbReference type="InterPro" id="IPR009057">
    <property type="entry name" value="Homeodomain-like_sf"/>
</dbReference>
<keyword evidence="3" id="KW-0804">Transcription</keyword>
<dbReference type="PRINTS" id="PR00455">
    <property type="entry name" value="HTHTETR"/>
</dbReference>
<reference evidence="6 7" key="1">
    <citation type="submission" date="2012-11" db="EMBL/GenBank/DDBJ databases">
        <title>The complete genome sequence of Corynebacterium maris Coryn-1 (=DSM 45190).</title>
        <authorList>
            <person name="Schaffert L."/>
            <person name="Albersmeier A."/>
            <person name="Kalinowski J."/>
            <person name="Ruckert C."/>
        </authorList>
    </citation>
    <scope>NUCLEOTIDE SEQUENCE [LARGE SCALE GENOMIC DNA]</scope>
    <source>
        <strain evidence="7">Coryn-1</strain>
    </source>
</reference>
<dbReference type="STRING" id="1224163.B841_00490"/>
<dbReference type="eggNOG" id="COG1309">
    <property type="taxonomic scope" value="Bacteria"/>
</dbReference>
<proteinExistence type="predicted"/>
<feature type="domain" description="HTH tetR-type" evidence="5">
    <location>
        <begin position="9"/>
        <end position="69"/>
    </location>
</feature>
<dbReference type="Proteomes" id="UP000015388">
    <property type="component" value="Chromosome"/>
</dbReference>
<dbReference type="RefSeq" id="WP_020933516.1">
    <property type="nucleotide sequence ID" value="NC_021915.1"/>
</dbReference>
<organism evidence="6 7">
    <name type="scientific">Corynebacterium maris DSM 45190</name>
    <dbReference type="NCBI Taxonomy" id="1224163"/>
    <lineage>
        <taxon>Bacteria</taxon>
        <taxon>Bacillati</taxon>
        <taxon>Actinomycetota</taxon>
        <taxon>Actinomycetes</taxon>
        <taxon>Mycobacteriales</taxon>
        <taxon>Corynebacteriaceae</taxon>
        <taxon>Corynebacterium</taxon>
    </lineage>
</organism>
<keyword evidence="7" id="KW-1185">Reference proteome</keyword>
<keyword evidence="2 4" id="KW-0238">DNA-binding</keyword>
<sequence>MNLREQQAAETRQRFIDAAFELFSQQGYGASSMNQIAKAAGGSRANLYLHFRNKPDLVLAKMQAIEPDIIVPFRRLFESAPHDGESIRAWLEQVRDIFLEFRVEFAAVEQAMSEDEEVAAEWLGMIRRMSYSLPGLAENRQRLQDFVSLLMSLDRNYYFLYVRGHRDNEDFVLEALTRQWLTLFSDHRPA</sequence>
<evidence type="ECO:0000313" key="6">
    <source>
        <dbReference type="EMBL" id="AGS33581.1"/>
    </source>
</evidence>
<evidence type="ECO:0000313" key="7">
    <source>
        <dbReference type="Proteomes" id="UP000015388"/>
    </source>
</evidence>
<dbReference type="InterPro" id="IPR050109">
    <property type="entry name" value="HTH-type_TetR-like_transc_reg"/>
</dbReference>
<dbReference type="OrthoDB" id="4214267at2"/>
<dbReference type="AlphaFoldDB" id="S5TF92"/>